<feature type="transmembrane region" description="Helical" evidence="1">
    <location>
        <begin position="12"/>
        <end position="36"/>
    </location>
</feature>
<evidence type="ECO:0000313" key="3">
    <source>
        <dbReference type="Proteomes" id="UP000199039"/>
    </source>
</evidence>
<dbReference type="STRING" id="1814289.SAMN05216410_0871"/>
<sequence length="162" mass="17751">MPIDDIVAPVDFSVWWTVTGIALIAAIAAWLVFVFVHTRHRRTEADLPEAPPPAAYAAGGDPFVDLRLTYLAQVDEADRAFHAQEIDVRELHLRLSSIVREFAGLRRGVDTSVMTLTDIEHLTGAGRLANLIAGYYQPAFSKFTAESGAESLDGARTVISSW</sequence>
<keyword evidence="1" id="KW-0472">Membrane</keyword>
<keyword evidence="1" id="KW-0812">Transmembrane</keyword>
<organism evidence="2 3">
    <name type="scientific">Sanguibacter gelidistatuariae</name>
    <dbReference type="NCBI Taxonomy" id="1814289"/>
    <lineage>
        <taxon>Bacteria</taxon>
        <taxon>Bacillati</taxon>
        <taxon>Actinomycetota</taxon>
        <taxon>Actinomycetes</taxon>
        <taxon>Micrococcales</taxon>
        <taxon>Sanguibacteraceae</taxon>
        <taxon>Sanguibacter</taxon>
    </lineage>
</organism>
<keyword evidence="3" id="KW-1185">Reference proteome</keyword>
<dbReference type="AlphaFoldDB" id="A0A1G6HAW3"/>
<dbReference type="Proteomes" id="UP000199039">
    <property type="component" value="Unassembled WGS sequence"/>
</dbReference>
<keyword evidence="1" id="KW-1133">Transmembrane helix</keyword>
<evidence type="ECO:0000256" key="1">
    <source>
        <dbReference type="SAM" id="Phobius"/>
    </source>
</evidence>
<accession>A0A1G6HAW3</accession>
<dbReference type="OrthoDB" id="3268584at2"/>
<protein>
    <submittedName>
        <fullName evidence="2">Uncharacterized protein</fullName>
    </submittedName>
</protein>
<reference evidence="2 3" key="1">
    <citation type="submission" date="2016-09" db="EMBL/GenBank/DDBJ databases">
        <authorList>
            <person name="Capua I."/>
            <person name="De Benedictis P."/>
            <person name="Joannis T."/>
            <person name="Lombin L.H."/>
            <person name="Cattoli G."/>
        </authorList>
    </citation>
    <scope>NUCLEOTIDE SEQUENCE [LARGE SCALE GENOMIC DNA]</scope>
    <source>
        <strain evidence="2 3">ISLP-3</strain>
    </source>
</reference>
<gene>
    <name evidence="2" type="ORF">SAMN05216410_0871</name>
</gene>
<dbReference type="RefSeq" id="WP_093181051.1">
    <property type="nucleotide sequence ID" value="NZ_FMYH01000001.1"/>
</dbReference>
<dbReference type="EMBL" id="FMYH01000001">
    <property type="protein sequence ID" value="SDB91228.1"/>
    <property type="molecule type" value="Genomic_DNA"/>
</dbReference>
<proteinExistence type="predicted"/>
<evidence type="ECO:0000313" key="2">
    <source>
        <dbReference type="EMBL" id="SDB91228.1"/>
    </source>
</evidence>
<name>A0A1G6HAW3_9MICO</name>